<dbReference type="PANTHER" id="PTHR30086:SF16">
    <property type="entry name" value="AMINO ACID EFFLUX PERMEASE RHTB FAMILY"/>
    <property type="match status" value="1"/>
</dbReference>
<dbReference type="EMBL" id="SRMF01000001">
    <property type="protein sequence ID" value="TGG95752.1"/>
    <property type="molecule type" value="Genomic_DNA"/>
</dbReference>
<dbReference type="GO" id="GO:0005886">
    <property type="term" value="C:plasma membrane"/>
    <property type="evidence" value="ECO:0007669"/>
    <property type="project" value="UniProtKB-SubCell"/>
</dbReference>
<keyword evidence="3 6" id="KW-0812">Transmembrane</keyword>
<keyword evidence="4 6" id="KW-1133">Transmembrane helix</keyword>
<feature type="transmembrane region" description="Helical" evidence="6">
    <location>
        <begin position="71"/>
        <end position="91"/>
    </location>
</feature>
<evidence type="ECO:0000256" key="1">
    <source>
        <dbReference type="ARBA" id="ARBA00004651"/>
    </source>
</evidence>
<evidence type="ECO:0000313" key="8">
    <source>
        <dbReference type="Proteomes" id="UP000297475"/>
    </source>
</evidence>
<feature type="transmembrane region" description="Helical" evidence="6">
    <location>
        <begin position="6"/>
        <end position="27"/>
    </location>
</feature>
<dbReference type="AlphaFoldDB" id="A0A4Z0WC52"/>
<proteinExistence type="predicted"/>
<evidence type="ECO:0000256" key="5">
    <source>
        <dbReference type="ARBA" id="ARBA00023136"/>
    </source>
</evidence>
<dbReference type="Pfam" id="PF01810">
    <property type="entry name" value="LysE"/>
    <property type="match status" value="1"/>
</dbReference>
<keyword evidence="5 6" id="KW-0472">Membrane</keyword>
<evidence type="ECO:0000256" key="3">
    <source>
        <dbReference type="ARBA" id="ARBA00022692"/>
    </source>
</evidence>
<evidence type="ECO:0000256" key="2">
    <source>
        <dbReference type="ARBA" id="ARBA00022475"/>
    </source>
</evidence>
<comment type="caution">
    <text evidence="7">The sequence shown here is derived from an EMBL/GenBank/DDBJ whole genome shotgun (WGS) entry which is preliminary data.</text>
</comment>
<keyword evidence="8" id="KW-1185">Reference proteome</keyword>
<dbReference type="PANTHER" id="PTHR30086">
    <property type="entry name" value="ARGININE EXPORTER PROTEIN ARGO"/>
    <property type="match status" value="1"/>
</dbReference>
<name>A0A4Z0WC52_9GAMM</name>
<evidence type="ECO:0000256" key="6">
    <source>
        <dbReference type="SAM" id="Phobius"/>
    </source>
</evidence>
<accession>A0A4Z0WC52</accession>
<feature type="transmembrane region" description="Helical" evidence="6">
    <location>
        <begin position="184"/>
        <end position="205"/>
    </location>
</feature>
<dbReference type="OrthoDB" id="581870at2"/>
<reference evidence="7 8" key="1">
    <citation type="submission" date="2019-04" db="EMBL/GenBank/DDBJ databases">
        <title>Natronospirillum operosus gen. nov., sp. nov., a haloalkaliphilic satellite isolated from decaying biomass of laboratory culture of cyanobacterium Geitlerinema sp. and proposal of Natronospirillaceae fam. nov. and Saccharospirillaceae fam. nov.</title>
        <authorList>
            <person name="Kevbrin V."/>
            <person name="Boltyanskaya Y."/>
            <person name="Koziaeva V."/>
            <person name="Grouzdev D.S."/>
            <person name="Park M."/>
            <person name="Cho J."/>
        </authorList>
    </citation>
    <scope>NUCLEOTIDE SEQUENCE [LARGE SCALE GENOMIC DNA]</scope>
    <source>
        <strain evidence="7 8">G-116</strain>
    </source>
</reference>
<organism evidence="7 8">
    <name type="scientific">Natronospirillum operosum</name>
    <dbReference type="NCBI Taxonomy" id="2759953"/>
    <lineage>
        <taxon>Bacteria</taxon>
        <taxon>Pseudomonadati</taxon>
        <taxon>Pseudomonadota</taxon>
        <taxon>Gammaproteobacteria</taxon>
        <taxon>Oceanospirillales</taxon>
        <taxon>Natronospirillaceae</taxon>
        <taxon>Natronospirillum</taxon>
    </lineage>
</organism>
<dbReference type="GO" id="GO:0015171">
    <property type="term" value="F:amino acid transmembrane transporter activity"/>
    <property type="evidence" value="ECO:0007669"/>
    <property type="project" value="TreeGrafter"/>
</dbReference>
<feature type="transmembrane region" description="Helical" evidence="6">
    <location>
        <begin position="112"/>
        <end position="136"/>
    </location>
</feature>
<sequence length="208" mass="22500">MTLSQWLSLSLICFLGAATPGPSLIVIMRIALVAGRLQALLAAWSHAAAIGLYALLSLLFFTSAQALGGPWFWGVAIGGQCWLLYLGISMLRSALALTPQGTDEAEAGSAHWYQGLIIGLFNPKIWLFFTAVFSPFVSDMTVPWALALLPFVIDGLWYSLIAWGVTRGPIAAGLQRIRRYFEGLMAVLLIGLALFALQDSLPLFLDAL</sequence>
<feature type="transmembrane region" description="Helical" evidence="6">
    <location>
        <begin position="39"/>
        <end position="59"/>
    </location>
</feature>
<dbReference type="RefSeq" id="WP_135481679.1">
    <property type="nucleotide sequence ID" value="NZ_SRMF01000001.1"/>
</dbReference>
<dbReference type="InterPro" id="IPR001123">
    <property type="entry name" value="LeuE-type"/>
</dbReference>
<dbReference type="Proteomes" id="UP000297475">
    <property type="component" value="Unassembled WGS sequence"/>
</dbReference>
<keyword evidence="2" id="KW-1003">Cell membrane</keyword>
<comment type="subcellular location">
    <subcellularLocation>
        <location evidence="1">Cell membrane</location>
        <topology evidence="1">Multi-pass membrane protein</topology>
    </subcellularLocation>
</comment>
<gene>
    <name evidence="7" type="ORF">E4656_04910</name>
</gene>
<feature type="transmembrane region" description="Helical" evidence="6">
    <location>
        <begin position="142"/>
        <end position="163"/>
    </location>
</feature>
<protein>
    <submittedName>
        <fullName evidence="7">LysE family translocator</fullName>
    </submittedName>
</protein>
<evidence type="ECO:0000256" key="4">
    <source>
        <dbReference type="ARBA" id="ARBA00022989"/>
    </source>
</evidence>
<evidence type="ECO:0000313" key="7">
    <source>
        <dbReference type="EMBL" id="TGG95752.1"/>
    </source>
</evidence>